<dbReference type="Proteomes" id="UP000241639">
    <property type="component" value="Unassembled WGS sequence"/>
</dbReference>
<dbReference type="SUPFAM" id="SSF54285">
    <property type="entry name" value="MoaD/ThiS"/>
    <property type="match status" value="1"/>
</dbReference>
<dbReference type="PANTHER" id="PTHR34472:SF1">
    <property type="entry name" value="SULFUR CARRIER PROTEIN THIS"/>
    <property type="match status" value="1"/>
</dbReference>
<dbReference type="InterPro" id="IPR003749">
    <property type="entry name" value="ThiS/MoaD-like"/>
</dbReference>
<evidence type="ECO:0000313" key="1">
    <source>
        <dbReference type="EMBL" id="PTM59441.1"/>
    </source>
</evidence>
<dbReference type="OrthoDB" id="9798559at2"/>
<dbReference type="CDD" id="cd00565">
    <property type="entry name" value="Ubl_ThiS"/>
    <property type="match status" value="1"/>
</dbReference>
<dbReference type="InterPro" id="IPR012675">
    <property type="entry name" value="Beta-grasp_dom_sf"/>
</dbReference>
<keyword evidence="2" id="KW-1185">Reference proteome</keyword>
<gene>
    <name evidence="1" type="ORF">C8J48_2063</name>
</gene>
<dbReference type="PANTHER" id="PTHR34472">
    <property type="entry name" value="SULFUR CARRIER PROTEIN THIS"/>
    <property type="match status" value="1"/>
</dbReference>
<dbReference type="RefSeq" id="WP_107726438.1">
    <property type="nucleotide sequence ID" value="NZ_PZZP01000001.1"/>
</dbReference>
<dbReference type="EMBL" id="PZZP01000001">
    <property type="protein sequence ID" value="PTM59441.1"/>
    <property type="molecule type" value="Genomic_DNA"/>
</dbReference>
<dbReference type="NCBIfam" id="TIGR01683">
    <property type="entry name" value="thiS"/>
    <property type="match status" value="1"/>
</dbReference>
<evidence type="ECO:0000313" key="2">
    <source>
        <dbReference type="Proteomes" id="UP000241639"/>
    </source>
</evidence>
<proteinExistence type="predicted"/>
<sequence length="67" mass="7549">MTIEVNGKKMELPVEVTTIAALLRHLQLESRIVVVEQNRNVLERDQHLDSPLQDGDRLEIVQFVGGG</sequence>
<comment type="caution">
    <text evidence="1">The sequence shown here is derived from an EMBL/GenBank/DDBJ whole genome shotgun (WGS) entry which is preliminary data.</text>
</comment>
<reference evidence="1 2" key="1">
    <citation type="submission" date="2018-04" db="EMBL/GenBank/DDBJ databases">
        <title>Genomic Encyclopedia of Archaeal and Bacterial Type Strains, Phase II (KMG-II): from individual species to whole genera.</title>
        <authorList>
            <person name="Goeker M."/>
        </authorList>
    </citation>
    <scope>NUCLEOTIDE SEQUENCE [LARGE SCALE GENOMIC DNA]</scope>
    <source>
        <strain evidence="1 2">DSM 45169</strain>
    </source>
</reference>
<dbReference type="AlphaFoldDB" id="A0A2T4ZC09"/>
<organism evidence="1 2">
    <name type="scientific">Desmospora activa DSM 45169</name>
    <dbReference type="NCBI Taxonomy" id="1121389"/>
    <lineage>
        <taxon>Bacteria</taxon>
        <taxon>Bacillati</taxon>
        <taxon>Bacillota</taxon>
        <taxon>Bacilli</taxon>
        <taxon>Bacillales</taxon>
        <taxon>Thermoactinomycetaceae</taxon>
        <taxon>Desmospora</taxon>
    </lineage>
</organism>
<name>A0A2T4ZC09_9BACL</name>
<protein>
    <submittedName>
        <fullName evidence="1">Sulfur carrier protein</fullName>
    </submittedName>
</protein>
<dbReference type="Gene3D" id="3.10.20.30">
    <property type="match status" value="1"/>
</dbReference>
<dbReference type="InterPro" id="IPR016155">
    <property type="entry name" value="Mopterin_synth/thiamin_S_b"/>
</dbReference>
<dbReference type="InterPro" id="IPR010035">
    <property type="entry name" value="Thi_S"/>
</dbReference>
<accession>A0A2T4ZC09</accession>
<dbReference type="Pfam" id="PF02597">
    <property type="entry name" value="ThiS"/>
    <property type="match status" value="1"/>
</dbReference>